<keyword evidence="10" id="KW-0270">Exopolysaccharide synthesis</keyword>
<evidence type="ECO:0000256" key="2">
    <source>
        <dbReference type="ARBA" id="ARBA00005132"/>
    </source>
</evidence>
<dbReference type="InterPro" id="IPR003856">
    <property type="entry name" value="LPS_length_determ_N"/>
</dbReference>
<dbReference type="PANTHER" id="PTHR32309">
    <property type="entry name" value="TYROSINE-PROTEIN KINASE"/>
    <property type="match status" value="1"/>
</dbReference>
<comment type="similarity">
    <text evidence="3">Belongs to the CpsC/CapA family.</text>
</comment>
<keyword evidence="7" id="KW-0972">Capsule biogenesis/degradation</keyword>
<organism evidence="14 15">
    <name type="scientific">Loigolactobacillus rennini DSM 20253</name>
    <dbReference type="NCBI Taxonomy" id="1423796"/>
    <lineage>
        <taxon>Bacteria</taxon>
        <taxon>Bacillati</taxon>
        <taxon>Bacillota</taxon>
        <taxon>Bacilli</taxon>
        <taxon>Lactobacillales</taxon>
        <taxon>Lactobacillaceae</taxon>
        <taxon>Loigolactobacillus</taxon>
    </lineage>
</organism>
<feature type="transmembrane region" description="Helical" evidence="12">
    <location>
        <begin position="180"/>
        <end position="202"/>
    </location>
</feature>
<name>A0A0R2D5S0_9LACO</name>
<evidence type="ECO:0000256" key="8">
    <source>
        <dbReference type="ARBA" id="ARBA00022989"/>
    </source>
</evidence>
<proteinExistence type="inferred from homology"/>
<dbReference type="InterPro" id="IPR050445">
    <property type="entry name" value="Bact_polysacc_biosynth/exp"/>
</dbReference>
<evidence type="ECO:0000256" key="10">
    <source>
        <dbReference type="ARBA" id="ARBA00023169"/>
    </source>
</evidence>
<evidence type="ECO:0000256" key="11">
    <source>
        <dbReference type="ARBA" id="ARBA00045736"/>
    </source>
</evidence>
<comment type="function">
    <text evidence="11">Required for CpsD phosphorylation. Involved in the regulation of capsular polysaccharide biosynthesis. May be part of a complex that directs the coordinated polymerization and export to the cell surface of the capsular polysaccharide.</text>
</comment>
<protein>
    <recommendedName>
        <fullName evidence="4">Capsular polysaccharide biosynthesis protein CpsC</fullName>
    </recommendedName>
</protein>
<feature type="domain" description="Polysaccharide chain length determinant N-terminal" evidence="13">
    <location>
        <begin position="12"/>
        <end position="92"/>
    </location>
</feature>
<dbReference type="STRING" id="1423796.FC24_GL002225"/>
<reference evidence="14 15" key="1">
    <citation type="journal article" date="2015" name="Genome Announc.">
        <title>Expanding the biotechnology potential of lactobacilli through comparative genomics of 213 strains and associated genera.</title>
        <authorList>
            <person name="Sun Z."/>
            <person name="Harris H.M."/>
            <person name="McCann A."/>
            <person name="Guo C."/>
            <person name="Argimon S."/>
            <person name="Zhang W."/>
            <person name="Yang X."/>
            <person name="Jeffery I.B."/>
            <person name="Cooney J.C."/>
            <person name="Kagawa T.F."/>
            <person name="Liu W."/>
            <person name="Song Y."/>
            <person name="Salvetti E."/>
            <person name="Wrobel A."/>
            <person name="Rasinkangas P."/>
            <person name="Parkhill J."/>
            <person name="Rea M.C."/>
            <person name="O'Sullivan O."/>
            <person name="Ritari J."/>
            <person name="Douillard F.P."/>
            <person name="Paul Ross R."/>
            <person name="Yang R."/>
            <person name="Briner A.E."/>
            <person name="Felis G.E."/>
            <person name="de Vos W.M."/>
            <person name="Barrangou R."/>
            <person name="Klaenhammer T.R."/>
            <person name="Caufield P.W."/>
            <person name="Cui Y."/>
            <person name="Zhang H."/>
            <person name="O'Toole P.W."/>
        </authorList>
    </citation>
    <scope>NUCLEOTIDE SEQUENCE [LARGE SCALE GENOMIC DNA]</scope>
    <source>
        <strain evidence="14 15">DSM 20253</strain>
    </source>
</reference>
<evidence type="ECO:0000256" key="5">
    <source>
        <dbReference type="ARBA" id="ARBA00022475"/>
    </source>
</evidence>
<evidence type="ECO:0000256" key="3">
    <source>
        <dbReference type="ARBA" id="ARBA00006683"/>
    </source>
</evidence>
<dbReference type="GO" id="GO:0000271">
    <property type="term" value="P:polysaccharide biosynthetic process"/>
    <property type="evidence" value="ECO:0007669"/>
    <property type="project" value="UniProtKB-KW"/>
</dbReference>
<evidence type="ECO:0000256" key="1">
    <source>
        <dbReference type="ARBA" id="ARBA00004651"/>
    </source>
</evidence>
<dbReference type="OrthoDB" id="2286319at2"/>
<feature type="transmembrane region" description="Helical" evidence="12">
    <location>
        <begin position="20"/>
        <end position="39"/>
    </location>
</feature>
<keyword evidence="9 12" id="KW-0472">Membrane</keyword>
<keyword evidence="15" id="KW-1185">Reference proteome</keyword>
<evidence type="ECO:0000256" key="7">
    <source>
        <dbReference type="ARBA" id="ARBA00022903"/>
    </source>
</evidence>
<comment type="subcellular location">
    <subcellularLocation>
        <location evidence="1">Cell membrane</location>
        <topology evidence="1">Multi-pass membrane protein</topology>
    </subcellularLocation>
</comment>
<comment type="caution">
    <text evidence="14">The sequence shown here is derived from an EMBL/GenBank/DDBJ whole genome shotgun (WGS) entry which is preliminary data.</text>
</comment>
<dbReference type="Proteomes" id="UP000051638">
    <property type="component" value="Unassembled WGS sequence"/>
</dbReference>
<keyword evidence="8 12" id="KW-1133">Transmembrane helix</keyword>
<comment type="pathway">
    <text evidence="2">Capsule biogenesis; capsule polysaccharide biosynthesis.</text>
</comment>
<evidence type="ECO:0000256" key="9">
    <source>
        <dbReference type="ARBA" id="ARBA00023136"/>
    </source>
</evidence>
<dbReference type="AlphaFoldDB" id="A0A0R2D5S0"/>
<keyword evidence="6 12" id="KW-0812">Transmembrane</keyword>
<gene>
    <name evidence="14" type="ORF">FC24_GL002225</name>
</gene>
<sequence length="204" mass="22646">MDNLTATGMSFHDFLRALLHYWYVWVLTALIVTIGAFFWGQKTTVPTYQASSTVMIYHPNNDPNQRQADIMAMASYRKLMTSPKILAPVQKQLTKLPKYQGNQETLAAGITTHVPANTLTLKIKAQGRTPYLATQTVNLLAKSVQQHLPKLAPNSGEVHIVTWANQQQASLINGQRVPKITIGGLLFGLYLGLLAVFVLAAWRC</sequence>
<evidence type="ECO:0000256" key="12">
    <source>
        <dbReference type="SAM" id="Phobius"/>
    </source>
</evidence>
<evidence type="ECO:0000259" key="13">
    <source>
        <dbReference type="Pfam" id="PF02706"/>
    </source>
</evidence>
<evidence type="ECO:0000256" key="6">
    <source>
        <dbReference type="ARBA" id="ARBA00022692"/>
    </source>
</evidence>
<accession>A0A0R2D5S0</accession>
<evidence type="ECO:0000313" key="14">
    <source>
        <dbReference type="EMBL" id="KRM95235.1"/>
    </source>
</evidence>
<evidence type="ECO:0000313" key="15">
    <source>
        <dbReference type="Proteomes" id="UP000051638"/>
    </source>
</evidence>
<dbReference type="PANTHER" id="PTHR32309:SF13">
    <property type="entry name" value="FERRIC ENTEROBACTIN TRANSPORT PROTEIN FEPE"/>
    <property type="match status" value="1"/>
</dbReference>
<evidence type="ECO:0000256" key="4">
    <source>
        <dbReference type="ARBA" id="ARBA00020739"/>
    </source>
</evidence>
<dbReference type="GO" id="GO:0005886">
    <property type="term" value="C:plasma membrane"/>
    <property type="evidence" value="ECO:0007669"/>
    <property type="project" value="UniProtKB-SubCell"/>
</dbReference>
<dbReference type="PATRIC" id="fig|1423796.3.peg.2258"/>
<dbReference type="EMBL" id="AYYI01000074">
    <property type="protein sequence ID" value="KRM95235.1"/>
    <property type="molecule type" value="Genomic_DNA"/>
</dbReference>
<dbReference type="GO" id="GO:0004713">
    <property type="term" value="F:protein tyrosine kinase activity"/>
    <property type="evidence" value="ECO:0007669"/>
    <property type="project" value="TreeGrafter"/>
</dbReference>
<dbReference type="Pfam" id="PF02706">
    <property type="entry name" value="Wzz"/>
    <property type="match status" value="1"/>
</dbReference>
<dbReference type="RefSeq" id="WP_057874513.1">
    <property type="nucleotide sequence ID" value="NZ_AYYI01000074.1"/>
</dbReference>
<keyword evidence="5" id="KW-1003">Cell membrane</keyword>